<reference evidence="1" key="1">
    <citation type="submission" date="2023-04" db="EMBL/GenBank/DDBJ databases">
        <title>A chromosome-level genome assembly of the parasitoid wasp Eretmocerus hayati.</title>
        <authorList>
            <person name="Zhong Y."/>
            <person name="Liu S."/>
            <person name="Liu Y."/>
        </authorList>
    </citation>
    <scope>NUCLEOTIDE SEQUENCE</scope>
    <source>
        <strain evidence="1">ZJU_SS_LIU_2023</strain>
    </source>
</reference>
<sequence length="884" mass="98825">MMSQQSRFYWKGKRVTEGVYLQRVKATKYAEARRGDGGLLTSTKTLRLTNCLEDSVIVSCGVSLTNNDSASNDDNCFGAKQREMRRGANSPTKTLTESSDFRGDFTTEGSLGSSFPTLRRINDSGSSVDLLQVDGESLVSSSSGGVHNLAWKRIKCGCDTRYDPLPRDVLNGGLGVTHVNKVLGALNIPETYYHTYQLHEKEVGRVMEQLAHDNCLEAALEERRLTILNAEKLLDLLPPHLDLKFIFPNASVLDIENRNILACIIVRFAGSFDVGWFTRSTGRAYNSLSGTGTLIGYFTGKIIGYVTLNRKCAKCHLGHEKSDHDCRLNFEGSVKSMESRAAVLLTKDNEILKKCSLQLGIFIADNDSTATLAVREVNDHEIVKQSDKNHTTKGVVSSLYKINKKHKELTSDRINYLKKCFTYAVSQNLGNREGMEKAIKNIPYHGFNIHDDCGSWCKYELDPENYKHANIGDGFHSELLFEALKEIFSVLTGKSGQFVSGASNNRNESANSMFVSKAPKSRCYAKTPSATRRVACPVNKKNCGEKYVVEAMKALHVSPGQHTKNTVARIDQFNSKCYAVSVTQKAKFKRIQMKKCKIRLKNSYERQEGVTYESNVGLTNTITESVPLPEVDGSQTPVMVLYDLETGGLGMEKDILKLAAKCGKREFSVNIQPSKSIHKKATDVHGLRNIGGKLYERGQELLTMPLHEALLSFLEFLASFNGKLFHSSRLRFLRHPSSHKKEDWKKGKGDNKLEFLAKSSNIDSGRAHDALGDVIMLEQVIQRLGITDEDLRSIVVTWDDAHKRTTKTPEESQKPNASTLAFKNLDPLKNCITSNMRKKIATAQINYEMIIAAHKIGKFEAMASEVGFRWRETWSELLRDCEVV</sequence>
<keyword evidence="2" id="KW-1185">Reference proteome</keyword>
<gene>
    <name evidence="1" type="ORF">QAD02_005597</name>
</gene>
<proteinExistence type="predicted"/>
<evidence type="ECO:0000313" key="2">
    <source>
        <dbReference type="Proteomes" id="UP001239111"/>
    </source>
</evidence>
<accession>A0ACC2NSS2</accession>
<organism evidence="1 2">
    <name type="scientific">Eretmocerus hayati</name>
    <dbReference type="NCBI Taxonomy" id="131215"/>
    <lineage>
        <taxon>Eukaryota</taxon>
        <taxon>Metazoa</taxon>
        <taxon>Ecdysozoa</taxon>
        <taxon>Arthropoda</taxon>
        <taxon>Hexapoda</taxon>
        <taxon>Insecta</taxon>
        <taxon>Pterygota</taxon>
        <taxon>Neoptera</taxon>
        <taxon>Endopterygota</taxon>
        <taxon>Hymenoptera</taxon>
        <taxon>Apocrita</taxon>
        <taxon>Proctotrupomorpha</taxon>
        <taxon>Chalcidoidea</taxon>
        <taxon>Aphelinidae</taxon>
        <taxon>Aphelininae</taxon>
        <taxon>Eretmocerus</taxon>
    </lineage>
</organism>
<protein>
    <submittedName>
        <fullName evidence="1">Uncharacterized protein</fullName>
    </submittedName>
</protein>
<name>A0ACC2NSS2_9HYME</name>
<dbReference type="EMBL" id="CM056743">
    <property type="protein sequence ID" value="KAJ8674335.1"/>
    <property type="molecule type" value="Genomic_DNA"/>
</dbReference>
<dbReference type="Proteomes" id="UP001239111">
    <property type="component" value="Chromosome 3"/>
</dbReference>
<evidence type="ECO:0000313" key="1">
    <source>
        <dbReference type="EMBL" id="KAJ8674335.1"/>
    </source>
</evidence>
<comment type="caution">
    <text evidence="1">The sequence shown here is derived from an EMBL/GenBank/DDBJ whole genome shotgun (WGS) entry which is preliminary data.</text>
</comment>